<dbReference type="SUPFAM" id="SSF141868">
    <property type="entry name" value="EAL domain-like"/>
    <property type="match status" value="1"/>
</dbReference>
<dbReference type="InterPro" id="IPR029787">
    <property type="entry name" value="Nucleotide_cyclase"/>
</dbReference>
<dbReference type="InterPro" id="IPR029016">
    <property type="entry name" value="GAF-like_dom_sf"/>
</dbReference>
<dbReference type="CDD" id="cd01948">
    <property type="entry name" value="EAL"/>
    <property type="match status" value="1"/>
</dbReference>
<dbReference type="SMART" id="SM00052">
    <property type="entry name" value="EAL"/>
    <property type="match status" value="1"/>
</dbReference>
<reference evidence="4" key="1">
    <citation type="submission" date="2022-03" db="EMBL/GenBank/DDBJ databases">
        <title>Genomic Encyclopedia of Type Strains, Phase III (KMG-III): the genomes of soil and plant-associated and newly described type strains.</title>
        <authorList>
            <person name="Whitman W."/>
        </authorList>
    </citation>
    <scope>NUCLEOTIDE SEQUENCE</scope>
    <source>
        <strain evidence="4">ANL 6-2</strain>
    </source>
</reference>
<dbReference type="InterPro" id="IPR035965">
    <property type="entry name" value="PAS-like_dom_sf"/>
</dbReference>
<dbReference type="InterPro" id="IPR052155">
    <property type="entry name" value="Biofilm_reg_signaling"/>
</dbReference>
<feature type="domain" description="GGDEF" evidence="3">
    <location>
        <begin position="497"/>
        <end position="629"/>
    </location>
</feature>
<feature type="domain" description="PAS" evidence="1">
    <location>
        <begin position="184"/>
        <end position="230"/>
    </location>
</feature>
<dbReference type="Gene3D" id="3.20.20.450">
    <property type="entry name" value="EAL domain"/>
    <property type="match status" value="1"/>
</dbReference>
<dbReference type="PANTHER" id="PTHR44757">
    <property type="entry name" value="DIGUANYLATE CYCLASE DGCP"/>
    <property type="match status" value="1"/>
</dbReference>
<dbReference type="Pfam" id="PF13185">
    <property type="entry name" value="GAF_2"/>
    <property type="match status" value="1"/>
</dbReference>
<name>A0AAE3KAB4_9GAMM</name>
<dbReference type="Gene3D" id="3.30.70.270">
    <property type="match status" value="1"/>
</dbReference>
<dbReference type="AlphaFoldDB" id="A0AAE3KAB4"/>
<dbReference type="PROSITE" id="PS50887">
    <property type="entry name" value="GGDEF"/>
    <property type="match status" value="1"/>
</dbReference>
<dbReference type="InterPro" id="IPR003018">
    <property type="entry name" value="GAF"/>
</dbReference>
<gene>
    <name evidence="4" type="ORF">J2T57_001144</name>
</gene>
<dbReference type="RefSeq" id="WP_253475534.1">
    <property type="nucleotide sequence ID" value="NZ_JALJXV010000002.1"/>
</dbReference>
<dbReference type="CDD" id="cd01949">
    <property type="entry name" value="GGDEF"/>
    <property type="match status" value="1"/>
</dbReference>
<dbReference type="PANTHER" id="PTHR44757:SF2">
    <property type="entry name" value="BIOFILM ARCHITECTURE MAINTENANCE PROTEIN MBAA"/>
    <property type="match status" value="1"/>
</dbReference>
<comment type="caution">
    <text evidence="4">The sequence shown here is derived from an EMBL/GenBank/DDBJ whole genome shotgun (WGS) entry which is preliminary data.</text>
</comment>
<organism evidence="4 5">
    <name type="scientific">Natronocella acetinitrilica</name>
    <dbReference type="NCBI Taxonomy" id="414046"/>
    <lineage>
        <taxon>Bacteria</taxon>
        <taxon>Pseudomonadati</taxon>
        <taxon>Pseudomonadota</taxon>
        <taxon>Gammaproteobacteria</taxon>
        <taxon>Chromatiales</taxon>
        <taxon>Ectothiorhodospiraceae</taxon>
        <taxon>Natronocella</taxon>
    </lineage>
</organism>
<dbReference type="Gene3D" id="3.30.450.40">
    <property type="match status" value="2"/>
</dbReference>
<dbReference type="SUPFAM" id="SSF55781">
    <property type="entry name" value="GAF domain-like"/>
    <property type="match status" value="2"/>
</dbReference>
<dbReference type="PROSITE" id="PS50883">
    <property type="entry name" value="EAL"/>
    <property type="match status" value="1"/>
</dbReference>
<dbReference type="Pfam" id="PF00563">
    <property type="entry name" value="EAL"/>
    <property type="match status" value="1"/>
</dbReference>
<dbReference type="SUPFAM" id="SSF55785">
    <property type="entry name" value="PYP-like sensor domain (PAS domain)"/>
    <property type="match status" value="1"/>
</dbReference>
<dbReference type="InterPro" id="IPR000014">
    <property type="entry name" value="PAS"/>
</dbReference>
<evidence type="ECO:0000259" key="2">
    <source>
        <dbReference type="PROSITE" id="PS50883"/>
    </source>
</evidence>
<feature type="domain" description="EAL" evidence="2">
    <location>
        <begin position="638"/>
        <end position="898"/>
    </location>
</feature>
<protein>
    <submittedName>
        <fullName evidence="4">Diguanylate cyclase (GGDEF)-like protein</fullName>
    </submittedName>
</protein>
<dbReference type="SMART" id="SM00267">
    <property type="entry name" value="GGDEF"/>
    <property type="match status" value="1"/>
</dbReference>
<dbReference type="Pfam" id="PF01590">
    <property type="entry name" value="GAF"/>
    <property type="match status" value="1"/>
</dbReference>
<proteinExistence type="predicted"/>
<dbReference type="InterPro" id="IPR043128">
    <property type="entry name" value="Rev_trsase/Diguanyl_cyclase"/>
</dbReference>
<dbReference type="Gene3D" id="3.30.450.20">
    <property type="entry name" value="PAS domain"/>
    <property type="match status" value="1"/>
</dbReference>
<evidence type="ECO:0000259" key="3">
    <source>
        <dbReference type="PROSITE" id="PS50887"/>
    </source>
</evidence>
<keyword evidence="5" id="KW-1185">Reference proteome</keyword>
<dbReference type="NCBIfam" id="TIGR00254">
    <property type="entry name" value="GGDEF"/>
    <property type="match status" value="1"/>
</dbReference>
<dbReference type="PROSITE" id="PS50112">
    <property type="entry name" value="PAS"/>
    <property type="match status" value="1"/>
</dbReference>
<dbReference type="InterPro" id="IPR000160">
    <property type="entry name" value="GGDEF_dom"/>
</dbReference>
<evidence type="ECO:0000313" key="5">
    <source>
        <dbReference type="Proteomes" id="UP001205843"/>
    </source>
</evidence>
<dbReference type="InterPro" id="IPR001633">
    <property type="entry name" value="EAL_dom"/>
</dbReference>
<dbReference type="Pfam" id="PF00990">
    <property type="entry name" value="GGDEF"/>
    <property type="match status" value="1"/>
</dbReference>
<evidence type="ECO:0000259" key="1">
    <source>
        <dbReference type="PROSITE" id="PS50112"/>
    </source>
</evidence>
<evidence type="ECO:0000313" key="4">
    <source>
        <dbReference type="EMBL" id="MCP1674045.1"/>
    </source>
</evidence>
<sequence>MSEQSQSSPKPFRTDESGRLQSVKSYQLLDSKPEEAYERYTRFAATLFDTPMALVTLLDERRQWFKSCLGVDLRETDRQIAFCDAAIRSQDALVVTDALEDPRFATNPLVTGAPHIRFYAGVPLVSRDGYALGTLCVLDTRPRHDIGEQQIQQLRELANAVLSQMELRRAVLELERAGAALRDRETLLARIYDSVETGIAIADGEGFIVEANAYLWRLLEWPRSAFIGQSVGQIFTAGVDAVVGSDGEAEWECRIRNGRGSLIDVAVAMRTLRLSSGEQTQVIAVSDLHRQKAEERLVRMRADILQRIIAQDPLPEVLSDLCKMLEGQVAQARALVTRQEDGGLVGVAGPSLAGEGGDESLIGVLLRGGVSLSADAAARGEILICEDLEIEHRWPQSRQLLLARGIRSALVVPVPLADGSIAGTLGLFWTEPGLPAPRTRLIAEEYARLVGVALAHGKTVASLQFRAYHDSLTGLANRELFADRVKGAIARAHRSGGVVGVLMLDLDDFKLINDSLGHAMGDLLLLEVGQRLRDCVRESDTVARLGGDEFALVIETGSAPEVALVAGKILRKMAGPADLDGHRLHISPSIGVAVHPDDGADPAQLLQAADTAMYEVKRSGKRGLRVYDVTLAETATRNFTLMQELAEAVQQGRIVAHVQPRVDLESGTVPAMEAYARWSHPRLGEQEADFFLPMAEQAGLTRQIDRIVLEQTLPLLAAARRLRPDFRLCWNVSIATLYEQEFVEKLRARLDAYGLPTDCLQLDLVEAQLLRSLERSVARLNEIREQLPGLRVGLDDFGITHGAITTLPALPLDSLTVDRSFTARLLAPDARTRTVARTLVSALVNLSRDLEMDLVVEGVETEQQLRELRELGCRVMQGRFFLAPAATLPEGWQELGAGYQAKRL</sequence>
<dbReference type="EMBL" id="JALJXV010000002">
    <property type="protein sequence ID" value="MCP1674045.1"/>
    <property type="molecule type" value="Genomic_DNA"/>
</dbReference>
<dbReference type="InterPro" id="IPR035919">
    <property type="entry name" value="EAL_sf"/>
</dbReference>
<dbReference type="Proteomes" id="UP001205843">
    <property type="component" value="Unassembled WGS sequence"/>
</dbReference>
<dbReference type="SMART" id="SM00065">
    <property type="entry name" value="GAF"/>
    <property type="match status" value="2"/>
</dbReference>
<dbReference type="SUPFAM" id="SSF55073">
    <property type="entry name" value="Nucleotide cyclase"/>
    <property type="match status" value="1"/>
</dbReference>
<accession>A0AAE3KAB4</accession>